<dbReference type="InterPro" id="IPR031325">
    <property type="entry name" value="RHS_repeat"/>
</dbReference>
<sequence>MLKKTEFGDDGSELVTEYQRDSAGRLLVKTLADGSTIHYRYDALGRLVSVDDGHWPLAYEYDLQDRLITEHQGWGTTRYEYDALGQLSHCRLPDGSKLDYHHQRGGQLGSIDLNGSRLTTHQFIAGREQQRQQGLLLSQYQYDDQGRLQAHSVSQQDRNLFHRHYAYDANGNLAGVNDSRKGNRSFHYDPLDRLISVRGSTPESFAHDPAGNLLAQNDLPVANLANVKGNRLLMQGDRHYDYDAYGNQIRERRGTGQKLVTEYRYDCQHRLIGVSLPGGSTASYKYDAFGRRIEKTVDGHTTEFLWQGERLIAESATNRYRTYIYEPGTFRPLAMLDGEGPLKAQPFYYQLDHLGTPQELTDYSGEIMWSAKYRAYGNLATLDVAEIDNPLRFQGQYFDAETGLHYNRHRYYNPGTGRFLTPDPIKLAGGLNNYQYVPNPTGWVDPLGLNGCPGDDSAKQSEGSNPATEPAVNAGEPSAPKMSQAERQARINQLAEANAHKELQKMEAATPGAHFLEKHGAQTTLPSQLERASTGKNPTTGVIETFTKGKKAGQAKLPSAATRYISHRDQLNAINRALQIFKRTGDVDLAAEPIEMGRKIGEGYKKGSLSYGSQTKAVTRISDQGKVITSYPEY</sequence>
<name>A0A1Y6JSX0_PSEVI</name>
<dbReference type="Proteomes" id="UP000196842">
    <property type="component" value="Chromosome I"/>
</dbReference>
<dbReference type="PANTHER" id="PTHR32305">
    <property type="match status" value="1"/>
</dbReference>
<dbReference type="InterPro" id="IPR056823">
    <property type="entry name" value="TEN-like_YD-shell"/>
</dbReference>
<dbReference type="AlphaFoldDB" id="A0A1Y6JSX0"/>
<feature type="region of interest" description="Disordered" evidence="2">
    <location>
        <begin position="447"/>
        <end position="489"/>
    </location>
</feature>
<protein>
    <submittedName>
        <fullName evidence="4">Rhs family protein</fullName>
    </submittedName>
</protein>
<proteinExistence type="predicted"/>
<evidence type="ECO:0000259" key="3">
    <source>
        <dbReference type="Pfam" id="PF25023"/>
    </source>
</evidence>
<keyword evidence="1" id="KW-0677">Repeat</keyword>
<evidence type="ECO:0000313" key="5">
    <source>
        <dbReference type="Proteomes" id="UP000196842"/>
    </source>
</evidence>
<dbReference type="NCBIfam" id="TIGR03696">
    <property type="entry name" value="Rhs_assc_core"/>
    <property type="match status" value="1"/>
</dbReference>
<dbReference type="Pfam" id="PF25023">
    <property type="entry name" value="TEN_YD-shell"/>
    <property type="match status" value="1"/>
</dbReference>
<dbReference type="PANTHER" id="PTHR32305:SF15">
    <property type="entry name" value="PROTEIN RHSA-RELATED"/>
    <property type="match status" value="1"/>
</dbReference>
<dbReference type="EMBL" id="LT855380">
    <property type="protein sequence ID" value="SMS12889.1"/>
    <property type="molecule type" value="Genomic_DNA"/>
</dbReference>
<dbReference type="InterPro" id="IPR050708">
    <property type="entry name" value="T6SS_VgrG/RHS"/>
</dbReference>
<dbReference type="InterPro" id="IPR006530">
    <property type="entry name" value="YD"/>
</dbReference>
<feature type="domain" description="Teneurin-like YD-shell" evidence="3">
    <location>
        <begin position="132"/>
        <end position="423"/>
    </location>
</feature>
<evidence type="ECO:0000256" key="1">
    <source>
        <dbReference type="ARBA" id="ARBA00022737"/>
    </source>
</evidence>
<dbReference type="KEGG" id="pvd:CFBP1590__5303"/>
<evidence type="ECO:0000256" key="2">
    <source>
        <dbReference type="SAM" id="MobiDB-lite"/>
    </source>
</evidence>
<reference evidence="4 5" key="1">
    <citation type="submission" date="2017-05" db="EMBL/GenBank/DDBJ databases">
        <authorList>
            <person name="Song R."/>
            <person name="Chenine A.L."/>
            <person name="Ruprecht R.M."/>
        </authorList>
    </citation>
    <scope>NUCLEOTIDE SEQUENCE [LARGE SCALE GENOMIC DNA]</scope>
    <source>
        <strain evidence="4 5">CFBP 1590</strain>
    </source>
</reference>
<dbReference type="NCBIfam" id="TIGR01643">
    <property type="entry name" value="YD_repeat_2x"/>
    <property type="match status" value="3"/>
</dbReference>
<gene>
    <name evidence="4" type="ORF">CFBP1590__5303</name>
</gene>
<dbReference type="Pfam" id="PF05593">
    <property type="entry name" value="RHS_repeat"/>
    <property type="match status" value="1"/>
</dbReference>
<organism evidence="4 5">
    <name type="scientific">Pseudomonas viridiflava</name>
    <name type="common">Phytomonas viridiflava</name>
    <dbReference type="NCBI Taxonomy" id="33069"/>
    <lineage>
        <taxon>Bacteria</taxon>
        <taxon>Pseudomonadati</taxon>
        <taxon>Pseudomonadota</taxon>
        <taxon>Gammaproteobacteria</taxon>
        <taxon>Pseudomonadales</taxon>
        <taxon>Pseudomonadaceae</taxon>
        <taxon>Pseudomonas</taxon>
    </lineage>
</organism>
<dbReference type="InterPro" id="IPR022385">
    <property type="entry name" value="Rhs_assc_core"/>
</dbReference>
<dbReference type="Gene3D" id="2.180.10.10">
    <property type="entry name" value="RHS repeat-associated core"/>
    <property type="match status" value="2"/>
</dbReference>
<evidence type="ECO:0000313" key="4">
    <source>
        <dbReference type="EMBL" id="SMS12889.1"/>
    </source>
</evidence>
<accession>A0A1Y6JSX0</accession>